<reference evidence="2" key="1">
    <citation type="journal article" date="2023" name="IScience">
        <title>Live-bearing cockroach genome reveals convergent evolutionary mechanisms linked to viviparity in insects and beyond.</title>
        <authorList>
            <person name="Fouks B."/>
            <person name="Harrison M.C."/>
            <person name="Mikhailova A.A."/>
            <person name="Marchal E."/>
            <person name="English S."/>
            <person name="Carruthers M."/>
            <person name="Jennings E.C."/>
            <person name="Chiamaka E.L."/>
            <person name="Frigard R.A."/>
            <person name="Pippel M."/>
            <person name="Attardo G.M."/>
            <person name="Benoit J.B."/>
            <person name="Bornberg-Bauer E."/>
            <person name="Tobe S.S."/>
        </authorList>
    </citation>
    <scope>NUCLEOTIDE SEQUENCE</scope>
    <source>
        <strain evidence="2">Stay&amp;Tobe</strain>
    </source>
</reference>
<evidence type="ECO:0000313" key="3">
    <source>
        <dbReference type="Proteomes" id="UP001233999"/>
    </source>
</evidence>
<gene>
    <name evidence="2" type="ORF">L9F63_006998</name>
</gene>
<organism evidence="2 3">
    <name type="scientific">Diploptera punctata</name>
    <name type="common">Pacific beetle cockroach</name>
    <dbReference type="NCBI Taxonomy" id="6984"/>
    <lineage>
        <taxon>Eukaryota</taxon>
        <taxon>Metazoa</taxon>
        <taxon>Ecdysozoa</taxon>
        <taxon>Arthropoda</taxon>
        <taxon>Hexapoda</taxon>
        <taxon>Insecta</taxon>
        <taxon>Pterygota</taxon>
        <taxon>Neoptera</taxon>
        <taxon>Polyneoptera</taxon>
        <taxon>Dictyoptera</taxon>
        <taxon>Blattodea</taxon>
        <taxon>Blaberoidea</taxon>
        <taxon>Blaberidae</taxon>
        <taxon>Diplopterinae</taxon>
        <taxon>Diploptera</taxon>
    </lineage>
</organism>
<keyword evidence="1" id="KW-0812">Transmembrane</keyword>
<keyword evidence="1" id="KW-0472">Membrane</keyword>
<feature type="transmembrane region" description="Helical" evidence="1">
    <location>
        <begin position="128"/>
        <end position="150"/>
    </location>
</feature>
<sequence>MAAILILTNILCNNKGLFQCTQHRVRMLNCVNCYCKPLRSILVTCPQSIRKIRIRHIVHNKTFVNRFVSRRRESKHPILCQKLPNGKFSMEVEKFPTLVYKNCCEDKERQKSKGARAAHMRRATIHSLSVFSTNTLMHACFIFNVMCFFFKRIV</sequence>
<accession>A0AAD8E455</accession>
<reference evidence="2" key="2">
    <citation type="submission" date="2023-05" db="EMBL/GenBank/DDBJ databases">
        <authorList>
            <person name="Fouks B."/>
        </authorList>
    </citation>
    <scope>NUCLEOTIDE SEQUENCE</scope>
    <source>
        <strain evidence="2">Stay&amp;Tobe</strain>
        <tissue evidence="2">Testes</tissue>
    </source>
</reference>
<comment type="caution">
    <text evidence="2">The sequence shown here is derived from an EMBL/GenBank/DDBJ whole genome shotgun (WGS) entry which is preliminary data.</text>
</comment>
<keyword evidence="3" id="KW-1185">Reference proteome</keyword>
<feature type="non-terminal residue" evidence="2">
    <location>
        <position position="1"/>
    </location>
</feature>
<evidence type="ECO:0000313" key="2">
    <source>
        <dbReference type="EMBL" id="KAJ9576176.1"/>
    </source>
</evidence>
<dbReference type="AlphaFoldDB" id="A0AAD8E455"/>
<evidence type="ECO:0000256" key="1">
    <source>
        <dbReference type="SAM" id="Phobius"/>
    </source>
</evidence>
<protein>
    <submittedName>
        <fullName evidence="2">Uncharacterized protein</fullName>
    </submittedName>
</protein>
<dbReference type="EMBL" id="JASPKZ010009807">
    <property type="protein sequence ID" value="KAJ9576176.1"/>
    <property type="molecule type" value="Genomic_DNA"/>
</dbReference>
<name>A0AAD8E455_DIPPU</name>
<keyword evidence="1" id="KW-1133">Transmembrane helix</keyword>
<proteinExistence type="predicted"/>
<dbReference type="Proteomes" id="UP001233999">
    <property type="component" value="Unassembled WGS sequence"/>
</dbReference>